<gene>
    <name evidence="2" type="ORF">JKG61_22190</name>
</gene>
<evidence type="ECO:0000259" key="1">
    <source>
        <dbReference type="Pfam" id="PF01930"/>
    </source>
</evidence>
<proteinExistence type="predicted"/>
<organism evidence="2 3">
    <name type="scientific">Sphingobacterium faecale</name>
    <dbReference type="NCBI Taxonomy" id="2803775"/>
    <lineage>
        <taxon>Bacteria</taxon>
        <taxon>Pseudomonadati</taxon>
        <taxon>Bacteroidota</taxon>
        <taxon>Sphingobacteriia</taxon>
        <taxon>Sphingobacteriales</taxon>
        <taxon>Sphingobacteriaceae</taxon>
        <taxon>Sphingobacterium</taxon>
    </lineage>
</organism>
<name>A0ABS1R9T9_9SPHI</name>
<evidence type="ECO:0000313" key="3">
    <source>
        <dbReference type="Proteomes" id="UP000625283"/>
    </source>
</evidence>
<dbReference type="PANTHER" id="PTHR37168:SF1">
    <property type="entry name" value="CRISPR-ASSOCIATED EXONUCLEASE CAS4"/>
    <property type="match status" value="1"/>
</dbReference>
<dbReference type="EMBL" id="JAERTY010000018">
    <property type="protein sequence ID" value="MBL1411485.1"/>
    <property type="molecule type" value="Genomic_DNA"/>
</dbReference>
<reference evidence="2 3" key="1">
    <citation type="submission" date="2021-01" db="EMBL/GenBank/DDBJ databases">
        <title>C459-1 draft genome sequence.</title>
        <authorList>
            <person name="Zhang X.-F."/>
        </authorList>
    </citation>
    <scope>NUCLEOTIDE SEQUENCE [LARGE SCALE GENOMIC DNA]</scope>
    <source>
        <strain evidence="3">C459-1</strain>
    </source>
</reference>
<comment type="caution">
    <text evidence="2">The sequence shown here is derived from an EMBL/GenBank/DDBJ whole genome shotgun (WGS) entry which is preliminary data.</text>
</comment>
<dbReference type="Pfam" id="PF01930">
    <property type="entry name" value="Cas_Cas4"/>
    <property type="match status" value="1"/>
</dbReference>
<keyword evidence="3" id="KW-1185">Reference proteome</keyword>
<feature type="domain" description="DUF83" evidence="1">
    <location>
        <begin position="3"/>
        <end position="98"/>
    </location>
</feature>
<dbReference type="InterPro" id="IPR011604">
    <property type="entry name" value="PDDEXK-like_dom_sf"/>
</dbReference>
<dbReference type="RefSeq" id="WP_202105220.1">
    <property type="nucleotide sequence ID" value="NZ_JAERTY010000018.1"/>
</dbReference>
<dbReference type="Proteomes" id="UP000625283">
    <property type="component" value="Unassembled WGS sequence"/>
</dbReference>
<evidence type="ECO:0000313" key="2">
    <source>
        <dbReference type="EMBL" id="MBL1411485.1"/>
    </source>
</evidence>
<sequence length="101" mass="11922">MALRFHETKRRNKVEEAHTWQVKFYLWLLHLNGVEDGTGIIEYPLLRQTNTVELTKEDIVQLNESVVKISNLQQSEQCPSVINEKICKSCSYYELCYIDEE</sequence>
<accession>A0ABS1R9T9</accession>
<dbReference type="PANTHER" id="PTHR37168">
    <property type="entry name" value="CRISPR-ASSOCIATED EXONUCLEASE CAS4"/>
    <property type="match status" value="1"/>
</dbReference>
<protein>
    <submittedName>
        <fullName evidence="2">Dna2/Cas4 domain-containing protein</fullName>
    </submittedName>
</protein>
<dbReference type="InterPro" id="IPR022765">
    <property type="entry name" value="Dna2/Cas4_DUF83"/>
</dbReference>
<dbReference type="Gene3D" id="3.90.320.10">
    <property type="match status" value="1"/>
</dbReference>